<sequence length="157" mass="16347">MNVVGVRSLTIVLVALIALASTSVLAAPITVPTRDAQVVTRNDFSALTLRDLIEVLPARDLPISQSQLHKRASGSTQPIDIPGPEAAAARAAALVPPPLPPPRELPEFRTGPGPPDSERSQPIDIPGPEAEAARAAENAPPPPLPPPKQIPGPAVRH</sequence>
<accession>A0A4R0RY98</accession>
<evidence type="ECO:0000313" key="4">
    <source>
        <dbReference type="Proteomes" id="UP000292702"/>
    </source>
</evidence>
<feature type="compositionally biased region" description="Low complexity" evidence="1">
    <location>
        <begin position="126"/>
        <end position="138"/>
    </location>
</feature>
<keyword evidence="2" id="KW-0732">Signal</keyword>
<feature type="compositionally biased region" description="Pro residues" evidence="1">
    <location>
        <begin position="139"/>
        <end position="150"/>
    </location>
</feature>
<feature type="chain" id="PRO_5020903216" evidence="2">
    <location>
        <begin position="27"/>
        <end position="157"/>
    </location>
</feature>
<evidence type="ECO:0000313" key="3">
    <source>
        <dbReference type="EMBL" id="TCD71209.1"/>
    </source>
</evidence>
<feature type="compositionally biased region" description="Low complexity" evidence="1">
    <location>
        <begin position="84"/>
        <end position="94"/>
    </location>
</feature>
<keyword evidence="4" id="KW-1185">Reference proteome</keyword>
<dbReference type="EMBL" id="RWJN01000008">
    <property type="protein sequence ID" value="TCD71209.1"/>
    <property type="molecule type" value="Genomic_DNA"/>
</dbReference>
<evidence type="ECO:0000256" key="2">
    <source>
        <dbReference type="SAM" id="SignalP"/>
    </source>
</evidence>
<gene>
    <name evidence="3" type="ORF">EIP91_011687</name>
</gene>
<proteinExistence type="predicted"/>
<feature type="region of interest" description="Disordered" evidence="1">
    <location>
        <begin position="63"/>
        <end position="157"/>
    </location>
</feature>
<protein>
    <submittedName>
        <fullName evidence="3">Uncharacterized protein</fullName>
    </submittedName>
</protein>
<name>A0A4R0RY98_9APHY</name>
<reference evidence="3 4" key="1">
    <citation type="submission" date="2018-11" db="EMBL/GenBank/DDBJ databases">
        <title>Genome assembly of Steccherinum ochraceum LE-BIN_3174, the white-rot fungus of the Steccherinaceae family (The Residual Polyporoid clade, Polyporales, Basidiomycota).</title>
        <authorList>
            <person name="Fedorova T.V."/>
            <person name="Glazunova O.A."/>
            <person name="Landesman E.O."/>
            <person name="Moiseenko K.V."/>
            <person name="Psurtseva N.V."/>
            <person name="Savinova O.S."/>
            <person name="Shakhova N.V."/>
            <person name="Tyazhelova T.V."/>
            <person name="Vasina D.V."/>
        </authorList>
    </citation>
    <scope>NUCLEOTIDE SEQUENCE [LARGE SCALE GENOMIC DNA]</scope>
    <source>
        <strain evidence="3 4">LE-BIN_3174</strain>
    </source>
</reference>
<organism evidence="3 4">
    <name type="scientific">Steccherinum ochraceum</name>
    <dbReference type="NCBI Taxonomy" id="92696"/>
    <lineage>
        <taxon>Eukaryota</taxon>
        <taxon>Fungi</taxon>
        <taxon>Dikarya</taxon>
        <taxon>Basidiomycota</taxon>
        <taxon>Agaricomycotina</taxon>
        <taxon>Agaricomycetes</taxon>
        <taxon>Polyporales</taxon>
        <taxon>Steccherinaceae</taxon>
        <taxon>Steccherinum</taxon>
    </lineage>
</organism>
<dbReference type="Proteomes" id="UP000292702">
    <property type="component" value="Unassembled WGS sequence"/>
</dbReference>
<evidence type="ECO:0000256" key="1">
    <source>
        <dbReference type="SAM" id="MobiDB-lite"/>
    </source>
</evidence>
<feature type="signal peptide" evidence="2">
    <location>
        <begin position="1"/>
        <end position="26"/>
    </location>
</feature>
<comment type="caution">
    <text evidence="3">The sequence shown here is derived from an EMBL/GenBank/DDBJ whole genome shotgun (WGS) entry which is preliminary data.</text>
</comment>
<feature type="compositionally biased region" description="Polar residues" evidence="1">
    <location>
        <begin position="63"/>
        <end position="78"/>
    </location>
</feature>
<dbReference type="AlphaFoldDB" id="A0A4R0RY98"/>